<evidence type="ECO:0000313" key="3">
    <source>
        <dbReference type="EMBL" id="MBF8193053.1"/>
    </source>
</evidence>
<dbReference type="EMBL" id="JADOGI010000251">
    <property type="protein sequence ID" value="MBF8193053.1"/>
    <property type="molecule type" value="Genomic_DNA"/>
</dbReference>
<feature type="domain" description="Tn3 transposase DDE" evidence="1">
    <location>
        <begin position="646"/>
        <end position="1037"/>
    </location>
</feature>
<evidence type="ECO:0000313" key="4">
    <source>
        <dbReference type="Proteomes" id="UP000605361"/>
    </source>
</evidence>
<keyword evidence="4" id="KW-1185">Reference proteome</keyword>
<comment type="caution">
    <text evidence="3">The sequence shown here is derived from an EMBL/GenBank/DDBJ whole genome shotgun (WGS) entry which is preliminary data.</text>
</comment>
<organism evidence="3 4">
    <name type="scientific">Nonomuraea cypriaca</name>
    <dbReference type="NCBI Taxonomy" id="1187855"/>
    <lineage>
        <taxon>Bacteria</taxon>
        <taxon>Bacillati</taxon>
        <taxon>Actinomycetota</taxon>
        <taxon>Actinomycetes</taxon>
        <taxon>Streptosporangiales</taxon>
        <taxon>Streptosporangiaceae</taxon>
        <taxon>Nonomuraea</taxon>
    </lineage>
</organism>
<dbReference type="RefSeq" id="WP_195901932.1">
    <property type="nucleotide sequence ID" value="NZ_JADOGI010000251.1"/>
</dbReference>
<dbReference type="GO" id="GO:0006313">
    <property type="term" value="P:DNA transposition"/>
    <property type="evidence" value="ECO:0007669"/>
    <property type="project" value="InterPro"/>
</dbReference>
<reference evidence="3" key="1">
    <citation type="submission" date="2020-11" db="EMBL/GenBank/DDBJ databases">
        <title>Whole-genome analyses of Nonomuraea sp. K274.</title>
        <authorList>
            <person name="Veyisoglu A."/>
        </authorList>
    </citation>
    <scope>NUCLEOTIDE SEQUENCE</scope>
    <source>
        <strain evidence="3">K274</strain>
    </source>
</reference>
<evidence type="ECO:0000259" key="1">
    <source>
        <dbReference type="Pfam" id="PF01526"/>
    </source>
</evidence>
<feature type="domain" description="DUF4158" evidence="2">
    <location>
        <begin position="2"/>
        <end position="160"/>
    </location>
</feature>
<accession>A0A931AM24</accession>
<evidence type="ECO:0000259" key="2">
    <source>
        <dbReference type="Pfam" id="PF13700"/>
    </source>
</evidence>
<sequence length="1065" mass="117536">MTSVERTAYRVFPRLMMTRELYLFYSPSQEEMAWAREKTDTDEHLLALTLALKCFQRLGRFAKAREVPPVVVEHVRRCLELGEDIAPVYASPRTAESHRVLVRRREGVAYVPGKARKIAAKAMTRAAWVKNHPPDLINVALERLAQARLELPAFSTLDAMESTIRGRVNGQIFQTIWRRLGAQDRARIEALLVVGPGGKSDLDRLKKPARRVSWSKFKQQAAHLAWVEGLCDTEAVLEGIAASKIADFAGEADAADADVLARSYTVDAKRVALLVCLVHTAQARARDDLAEMLCKRMAATAKKAKAKLEEIHLRQRQVVESLILTYRGVLQGLVPGGPVEAAEAAAAQMVMMALTALTGSAGDAGTEATSTAGGDTTQPDQRAGLEAAVEVLVKAVRMQAEGMGSVRQVVERAGGASAQLADIEEVTAYQHDNHELLIQQFFKADRPTMLALAAVLRFKATSADRSVLEALDHALTYWGKTRDFIPARGADGRGLDLGFASANWLRAIRDRKHPGMLVKRHFEAMVFAYLAEELRTGDIAVAGAAEYGDWSSHLLTFDQCRPLLAAYCAEAGLPANAAEFVAELKERHRQAAEHLDAGYADNEDLTFAKDGTPTLKRLAGVGTTATAAKLGAEIKARMPERTLIEIVSRTAYWLGWHRHFGPASGHDPKLKKPQDRYVLTTFACGSNMGPAEAARHIEGITAHEISLAKNRHISLAKLNKAITDVVNAFAQLDVVKAWGDGSSVGTDGTQVDTYIDNLLAETSIRYGGFGGIAYHYVSDNYIALFSRFVPCGAWEAIYIIDGLLANASEVQPKTVHADTQGQSFPVFTLAHLFGFDLMPRIRNWKGLTFFQHADQVAYQHIDALFRSESGTRNVIDWELVEKMWPDLMRVAISIREGRLNSVTLLRRLGSHSRKNEIYKAFREVGRSVRTVALLRFLADPALRRRITAVTNKVEGFNGFSAWLRFGNDGVIADNDPAEQEKMIKFNSLLANCVIFHTALDMMEVMRLLLAEGWEISAEDVAQLSPYLTAHISRFGLYATDVLRLRPDDFDPDLPEIDFTTLAEAA</sequence>
<name>A0A931AM24_9ACTN</name>
<dbReference type="InterPro" id="IPR002513">
    <property type="entry name" value="Tn3_Tnp_DDE_dom"/>
</dbReference>
<dbReference type="Pfam" id="PF13700">
    <property type="entry name" value="DUF4158"/>
    <property type="match status" value="1"/>
</dbReference>
<dbReference type="GO" id="GO:0004803">
    <property type="term" value="F:transposase activity"/>
    <property type="evidence" value="ECO:0007669"/>
    <property type="project" value="InterPro"/>
</dbReference>
<protein>
    <submittedName>
        <fullName evidence="3">Tn3 family transposase</fullName>
    </submittedName>
</protein>
<gene>
    <name evidence="3" type="ORF">ITP53_46770</name>
</gene>
<dbReference type="AlphaFoldDB" id="A0A931AM24"/>
<dbReference type="Pfam" id="PF01526">
    <property type="entry name" value="DDE_Tnp_Tn3"/>
    <property type="match status" value="1"/>
</dbReference>
<proteinExistence type="predicted"/>
<dbReference type="Proteomes" id="UP000605361">
    <property type="component" value="Unassembled WGS sequence"/>
</dbReference>
<dbReference type="InterPro" id="IPR025296">
    <property type="entry name" value="DUF4158"/>
</dbReference>